<keyword evidence="3" id="KW-1185">Reference proteome</keyword>
<proteinExistence type="predicted"/>
<dbReference type="RefSeq" id="WP_343491739.1">
    <property type="nucleotide sequence ID" value="NZ_JBCPYA010000002.1"/>
</dbReference>
<evidence type="ECO:0000313" key="3">
    <source>
        <dbReference type="Proteomes" id="UP001466933"/>
    </source>
</evidence>
<accession>A0ABU9WCK2</accession>
<dbReference type="InterPro" id="IPR057700">
    <property type="entry name" value="DUF7940"/>
</dbReference>
<gene>
    <name evidence="2" type="ORF">VOI36_07690</name>
</gene>
<dbReference type="Pfam" id="PF25612">
    <property type="entry name" value="DUF7940"/>
    <property type="match status" value="1"/>
</dbReference>
<sequence>MMKWKITLADNWRTLHRRGTVIVSGALAVVTAAGPAIVEAWNSMPSDLKELLPQGVQRYAALVAFALILVVRYTAVRRVPPPAAPVEQGASDGAQ</sequence>
<feature type="transmembrane region" description="Helical" evidence="1">
    <location>
        <begin position="56"/>
        <end position="75"/>
    </location>
</feature>
<comment type="caution">
    <text evidence="2">The sequence shown here is derived from an EMBL/GenBank/DDBJ whole genome shotgun (WGS) entry which is preliminary data.</text>
</comment>
<keyword evidence="1" id="KW-0472">Membrane</keyword>
<evidence type="ECO:0000313" key="2">
    <source>
        <dbReference type="EMBL" id="MEN2469776.1"/>
    </source>
</evidence>
<name>A0ABU9WCK2_9BURK</name>
<evidence type="ECO:0000256" key="1">
    <source>
        <dbReference type="SAM" id="Phobius"/>
    </source>
</evidence>
<dbReference type="Proteomes" id="UP001466933">
    <property type="component" value="Unassembled WGS sequence"/>
</dbReference>
<keyword evidence="1" id="KW-1133">Transmembrane helix</keyword>
<reference evidence="2 3" key="1">
    <citation type="submission" date="2024-05" db="EMBL/GenBank/DDBJ databases">
        <title>Burkholderia sp. Nov. a novel bacteria isolated from rhizosphere soil of Camellia sinensis.</title>
        <authorList>
            <person name="Dong Y."/>
        </authorList>
    </citation>
    <scope>NUCLEOTIDE SEQUENCE [LARGE SCALE GENOMIC DNA]</scope>
    <source>
        <strain evidence="2 3">GS2Y</strain>
    </source>
</reference>
<evidence type="ECO:0008006" key="4">
    <source>
        <dbReference type="Google" id="ProtNLM"/>
    </source>
</evidence>
<protein>
    <recommendedName>
        <fullName evidence="4">Holin</fullName>
    </recommendedName>
</protein>
<keyword evidence="1" id="KW-0812">Transmembrane</keyword>
<dbReference type="EMBL" id="JBCPYA010000002">
    <property type="protein sequence ID" value="MEN2469776.1"/>
    <property type="molecule type" value="Genomic_DNA"/>
</dbReference>
<organism evidence="2 3">
    <name type="scientific">Burkholderia theae</name>
    <dbReference type="NCBI Taxonomy" id="3143496"/>
    <lineage>
        <taxon>Bacteria</taxon>
        <taxon>Pseudomonadati</taxon>
        <taxon>Pseudomonadota</taxon>
        <taxon>Betaproteobacteria</taxon>
        <taxon>Burkholderiales</taxon>
        <taxon>Burkholderiaceae</taxon>
        <taxon>Burkholderia</taxon>
    </lineage>
</organism>